<organism evidence="2 3">
    <name type="scientific">Streptomyces lasiicapitis</name>
    <dbReference type="NCBI Taxonomy" id="1923961"/>
    <lineage>
        <taxon>Bacteria</taxon>
        <taxon>Bacillati</taxon>
        <taxon>Actinomycetota</taxon>
        <taxon>Actinomycetes</taxon>
        <taxon>Kitasatosporales</taxon>
        <taxon>Streptomycetaceae</taxon>
        <taxon>Streptomyces</taxon>
    </lineage>
</organism>
<evidence type="ECO:0000256" key="1">
    <source>
        <dbReference type="SAM" id="MobiDB-lite"/>
    </source>
</evidence>
<reference evidence="3" key="1">
    <citation type="journal article" date="2019" name="Int. J. Syst. Evol. Microbiol.">
        <title>The Global Catalogue of Microorganisms (GCM) 10K type strain sequencing project: providing services to taxonomists for standard genome sequencing and annotation.</title>
        <authorList>
            <consortium name="The Broad Institute Genomics Platform"/>
            <consortium name="The Broad Institute Genome Sequencing Center for Infectious Disease"/>
            <person name="Wu L."/>
            <person name="Ma J."/>
        </authorList>
    </citation>
    <scope>NUCLEOTIDE SEQUENCE [LARGE SCALE GENOMIC DNA]</scope>
    <source>
        <strain evidence="3">CGMCC 4.7349</strain>
    </source>
</reference>
<dbReference type="EMBL" id="BMNG01000003">
    <property type="protein sequence ID" value="GGO38000.1"/>
    <property type="molecule type" value="Genomic_DNA"/>
</dbReference>
<comment type="caution">
    <text evidence="2">The sequence shown here is derived from an EMBL/GenBank/DDBJ whole genome shotgun (WGS) entry which is preliminary data.</text>
</comment>
<evidence type="ECO:0000313" key="2">
    <source>
        <dbReference type="EMBL" id="GGO38000.1"/>
    </source>
</evidence>
<dbReference type="Proteomes" id="UP000656881">
    <property type="component" value="Unassembled WGS sequence"/>
</dbReference>
<name>A0ABQ2LKH5_9ACTN</name>
<feature type="region of interest" description="Disordered" evidence="1">
    <location>
        <begin position="1"/>
        <end position="53"/>
    </location>
</feature>
<sequence>MNSPRGVRDGSQGSRQAQAVDVGGAAGLRDGSDSDSGFGAYSERPAPGRDFARGERDVRDYFGSVKAGGSWYSEPEMPMVASNAFL</sequence>
<protein>
    <submittedName>
        <fullName evidence="2">Uncharacterized protein</fullName>
    </submittedName>
</protein>
<keyword evidence="3" id="KW-1185">Reference proteome</keyword>
<accession>A0ABQ2LKH5</accession>
<evidence type="ECO:0000313" key="3">
    <source>
        <dbReference type="Proteomes" id="UP000656881"/>
    </source>
</evidence>
<proteinExistence type="predicted"/>
<gene>
    <name evidence="2" type="ORF">GCM10012286_12290</name>
</gene>